<protein>
    <submittedName>
        <fullName evidence="3">ArsR/SmtB family transcription factor</fullName>
    </submittedName>
</protein>
<dbReference type="Pfam" id="PF12840">
    <property type="entry name" value="HTH_20"/>
    <property type="match status" value="1"/>
</dbReference>
<organism evidence="3 4">
    <name type="scientific">Paenibacillus rhizoplanae</name>
    <dbReference type="NCBI Taxonomy" id="1917181"/>
    <lineage>
        <taxon>Bacteria</taxon>
        <taxon>Bacillati</taxon>
        <taxon>Bacillota</taxon>
        <taxon>Bacilli</taxon>
        <taxon>Bacillales</taxon>
        <taxon>Paenibacillaceae</taxon>
        <taxon>Paenibacillus</taxon>
    </lineage>
</organism>
<dbReference type="SMART" id="SM00418">
    <property type="entry name" value="HTH_ARSR"/>
    <property type="match status" value="1"/>
</dbReference>
<evidence type="ECO:0000313" key="3">
    <source>
        <dbReference type="EMBL" id="MFD2409249.1"/>
    </source>
</evidence>
<dbReference type="InterPro" id="IPR001845">
    <property type="entry name" value="HTH_ArsR_DNA-bd_dom"/>
</dbReference>
<dbReference type="PANTHER" id="PTHR39168:SF1">
    <property type="entry name" value="TRANSCRIPTIONAL REGULATORY PROTEIN"/>
    <property type="match status" value="1"/>
</dbReference>
<comment type="caution">
    <text evidence="3">The sequence shown here is derived from an EMBL/GenBank/DDBJ whole genome shotgun (WGS) entry which is preliminary data.</text>
</comment>
<dbReference type="EMBL" id="JBHUKY010000013">
    <property type="protein sequence ID" value="MFD2409249.1"/>
    <property type="molecule type" value="Genomic_DNA"/>
</dbReference>
<name>A0ABW5F3S1_9BACL</name>
<dbReference type="InterPro" id="IPR052543">
    <property type="entry name" value="HTH_Metal-responsive_Reg"/>
</dbReference>
<dbReference type="InterPro" id="IPR011991">
    <property type="entry name" value="ArsR-like_HTH"/>
</dbReference>
<dbReference type="PANTHER" id="PTHR39168">
    <property type="entry name" value="TRANSCRIPTIONAL REGULATOR-RELATED"/>
    <property type="match status" value="1"/>
</dbReference>
<evidence type="ECO:0000313" key="4">
    <source>
        <dbReference type="Proteomes" id="UP001597448"/>
    </source>
</evidence>
<evidence type="ECO:0000256" key="1">
    <source>
        <dbReference type="ARBA" id="ARBA00023125"/>
    </source>
</evidence>
<dbReference type="SUPFAM" id="SSF46785">
    <property type="entry name" value="Winged helix' DNA-binding domain"/>
    <property type="match status" value="1"/>
</dbReference>
<gene>
    <name evidence="3" type="ORF">ACFSX3_05180</name>
</gene>
<accession>A0ABW5F3S1</accession>
<keyword evidence="1" id="KW-0238">DNA-binding</keyword>
<reference evidence="4" key="1">
    <citation type="journal article" date="2019" name="Int. J. Syst. Evol. Microbiol.">
        <title>The Global Catalogue of Microorganisms (GCM) 10K type strain sequencing project: providing services to taxonomists for standard genome sequencing and annotation.</title>
        <authorList>
            <consortium name="The Broad Institute Genomics Platform"/>
            <consortium name="The Broad Institute Genome Sequencing Center for Infectious Disease"/>
            <person name="Wu L."/>
            <person name="Ma J."/>
        </authorList>
    </citation>
    <scope>NUCLEOTIDE SEQUENCE [LARGE SCALE GENOMIC DNA]</scope>
    <source>
        <strain evidence="4">CCM 8725</strain>
    </source>
</reference>
<dbReference type="PROSITE" id="PS50987">
    <property type="entry name" value="HTH_ARSR_2"/>
    <property type="match status" value="1"/>
</dbReference>
<evidence type="ECO:0000259" key="2">
    <source>
        <dbReference type="PROSITE" id="PS50987"/>
    </source>
</evidence>
<dbReference type="Proteomes" id="UP001597448">
    <property type="component" value="Unassembled WGS sequence"/>
</dbReference>
<dbReference type="InterPro" id="IPR036388">
    <property type="entry name" value="WH-like_DNA-bd_sf"/>
</dbReference>
<sequence>MQANPNVAIIAALVSEASRAAILTVLLDGRFHSASELAYMARIKPQTASFHLAKLIDANVVTALKQGRHRYFAIRNLEVARVMESLLSIAPPVAVKSLRQSSQDKALRYARTCYDHLAGNVGVQLTHALLSSGILLEQKDRYTVTEDGKKFFADFGIDVNEAATKRRLFSHQCLDWSERRHHLAGALGNALLERVLELDWVRRLPGTRAVQVTNEGKAGFEKVFSLDLN</sequence>
<dbReference type="Gene3D" id="1.10.10.10">
    <property type="entry name" value="Winged helix-like DNA-binding domain superfamily/Winged helix DNA-binding domain"/>
    <property type="match status" value="1"/>
</dbReference>
<proteinExistence type="predicted"/>
<keyword evidence="4" id="KW-1185">Reference proteome</keyword>
<dbReference type="CDD" id="cd00090">
    <property type="entry name" value="HTH_ARSR"/>
    <property type="match status" value="1"/>
</dbReference>
<dbReference type="RefSeq" id="WP_209992855.1">
    <property type="nucleotide sequence ID" value="NZ_JBHSVQ010000001.1"/>
</dbReference>
<feature type="domain" description="HTH arsR-type" evidence="2">
    <location>
        <begin position="1"/>
        <end position="94"/>
    </location>
</feature>
<dbReference type="InterPro" id="IPR036390">
    <property type="entry name" value="WH_DNA-bd_sf"/>
</dbReference>